<sequence length="253" mass="27344">MIFTNENTIFQTHAVQILLLYCIFLNPVGSMFLTGGRSADGLGAVVRGMRGGDNLNSATGAGKLGGTLDTTRLGDTGTTTLNTQDLTTMRDGRTAMPLKTAEDTSGIDKDATKFNRLDADDSIPKSRIPAATTIDQAAEKIQVATVPSTKKVKWADEERTISEAPLAVAPVSTGLPKQLPKSVLRNKQPGPLAQPSRPRWTFKAMKQYFLKIFFPSKKTQPGRSPVKKLTRSPRFKIQPESLTAALDNAVKAT</sequence>
<organism evidence="1 2">
    <name type="scientific">Puccinia triticina</name>
    <dbReference type="NCBI Taxonomy" id="208348"/>
    <lineage>
        <taxon>Eukaryota</taxon>
        <taxon>Fungi</taxon>
        <taxon>Dikarya</taxon>
        <taxon>Basidiomycota</taxon>
        <taxon>Pucciniomycotina</taxon>
        <taxon>Pucciniomycetes</taxon>
        <taxon>Pucciniales</taxon>
        <taxon>Pucciniaceae</taxon>
        <taxon>Puccinia</taxon>
    </lineage>
</organism>
<dbReference type="EMBL" id="CP110424">
    <property type="protein sequence ID" value="WAQ83714.1"/>
    <property type="molecule type" value="Genomic_DNA"/>
</dbReference>
<reference evidence="1" key="1">
    <citation type="submission" date="2022-10" db="EMBL/GenBank/DDBJ databases">
        <title>Puccinia triticina Genome sequencing and assembly.</title>
        <authorList>
            <person name="Li C."/>
        </authorList>
    </citation>
    <scope>NUCLEOTIDE SEQUENCE</scope>
    <source>
        <strain evidence="1">Pt15</strain>
    </source>
</reference>
<gene>
    <name evidence="1" type="ORF">PtA15_4A162</name>
</gene>
<dbReference type="RefSeq" id="XP_053019269.1">
    <property type="nucleotide sequence ID" value="XM_053168018.1"/>
</dbReference>
<accession>A0ABY7CES8</accession>
<evidence type="ECO:0000313" key="2">
    <source>
        <dbReference type="Proteomes" id="UP001164743"/>
    </source>
</evidence>
<evidence type="ECO:0000313" key="1">
    <source>
        <dbReference type="EMBL" id="WAQ83714.1"/>
    </source>
</evidence>
<proteinExistence type="predicted"/>
<dbReference type="Proteomes" id="UP001164743">
    <property type="component" value="Chromosome 4A"/>
</dbReference>
<dbReference type="GeneID" id="77808913"/>
<name>A0ABY7CES8_9BASI</name>
<protein>
    <submittedName>
        <fullName evidence="1">Uncharacterized protein</fullName>
    </submittedName>
</protein>
<keyword evidence="2" id="KW-1185">Reference proteome</keyword>